<keyword evidence="3" id="KW-1185">Reference proteome</keyword>
<evidence type="ECO:0000256" key="1">
    <source>
        <dbReference type="ARBA" id="ARBA00006479"/>
    </source>
</evidence>
<dbReference type="PANTHER" id="PTHR18964:SF149">
    <property type="entry name" value="BIFUNCTIONAL UDP-N-ACETYLGLUCOSAMINE 2-EPIMERASE_N-ACETYLMANNOSAMINE KINASE"/>
    <property type="match status" value="1"/>
</dbReference>
<accession>A0ABR6VV71</accession>
<comment type="similarity">
    <text evidence="1">Belongs to the ROK (NagC/XylR) family.</text>
</comment>
<dbReference type="InterPro" id="IPR000600">
    <property type="entry name" value="ROK"/>
</dbReference>
<gene>
    <name evidence="2" type="ORF">H7U12_15310</name>
</gene>
<dbReference type="SUPFAM" id="SSF53067">
    <property type="entry name" value="Actin-like ATPase domain"/>
    <property type="match status" value="1"/>
</dbReference>
<proteinExistence type="inferred from homology"/>
<organism evidence="2 3">
    <name type="scientific">Rufibacter sediminis</name>
    <dbReference type="NCBI Taxonomy" id="2762756"/>
    <lineage>
        <taxon>Bacteria</taxon>
        <taxon>Pseudomonadati</taxon>
        <taxon>Bacteroidota</taxon>
        <taxon>Cytophagia</taxon>
        <taxon>Cytophagales</taxon>
        <taxon>Hymenobacteraceae</taxon>
        <taxon>Rufibacter</taxon>
    </lineage>
</organism>
<evidence type="ECO:0000313" key="2">
    <source>
        <dbReference type="EMBL" id="MBC3541061.1"/>
    </source>
</evidence>
<evidence type="ECO:0000313" key="3">
    <source>
        <dbReference type="Proteomes" id="UP000659698"/>
    </source>
</evidence>
<comment type="caution">
    <text evidence="2">The sequence shown here is derived from an EMBL/GenBank/DDBJ whole genome shotgun (WGS) entry which is preliminary data.</text>
</comment>
<name>A0ABR6VV71_9BACT</name>
<dbReference type="Gene3D" id="3.30.420.40">
    <property type="match status" value="2"/>
</dbReference>
<dbReference type="PANTHER" id="PTHR18964">
    <property type="entry name" value="ROK (REPRESSOR, ORF, KINASE) FAMILY"/>
    <property type="match status" value="1"/>
</dbReference>
<protein>
    <submittedName>
        <fullName evidence="2">ROK family protein</fullName>
    </submittedName>
</protein>
<sequence length="315" mass="33927">MTEPITIAMDLGGTKIKLGLVQGGNILAQAQMDAYSDQGLRGRLPYIKQAIDELLDVERINVVDIAGLGISIPGIVDSRKKKVLSIDKKYGDAPGIDFTSWARASWGLPLILENDARAALVGEWQYGNGQGMENVVLMTLGTGVGTSAVIEGKVLRGSHYQAGILGGHFTVNVFGGRCNCGNMGCVEVESSSWSLEEKVKAQPLYAESKLKGEPKIDFAALFHWAEQKDPLALQMRDECLDVWAACAINLIHAYDPEVLLVGGGIMGSGAYILPYLQEKIHQLAWTPWGKVEVRAASSFDSAALLGAGYLVLHQN</sequence>
<dbReference type="Pfam" id="PF00480">
    <property type="entry name" value="ROK"/>
    <property type="match status" value="1"/>
</dbReference>
<reference evidence="2 3" key="1">
    <citation type="journal article" date="2019" name="Int. J. Syst. Evol. Microbiol.">
        <title>Rufibacter sediminis sp. nov., isolated from freshwater lake sediment.</title>
        <authorList>
            <person name="Qu J.H."/>
            <person name="Zhang L.J."/>
            <person name="Fu Y.H."/>
            <person name="Li H.F."/>
        </authorList>
    </citation>
    <scope>NUCLEOTIDE SEQUENCE [LARGE SCALE GENOMIC DNA]</scope>
    <source>
        <strain evidence="2 3">H-1</strain>
    </source>
</reference>
<dbReference type="InterPro" id="IPR043129">
    <property type="entry name" value="ATPase_NBD"/>
</dbReference>
<dbReference type="EMBL" id="JACOAF010000035">
    <property type="protein sequence ID" value="MBC3541061.1"/>
    <property type="molecule type" value="Genomic_DNA"/>
</dbReference>
<dbReference type="Proteomes" id="UP000659698">
    <property type="component" value="Unassembled WGS sequence"/>
</dbReference>